<gene>
    <name evidence="1" type="ORF">LTR37_018693</name>
</gene>
<organism evidence="1 2">
    <name type="scientific">Vermiconidia calcicola</name>
    <dbReference type="NCBI Taxonomy" id="1690605"/>
    <lineage>
        <taxon>Eukaryota</taxon>
        <taxon>Fungi</taxon>
        <taxon>Dikarya</taxon>
        <taxon>Ascomycota</taxon>
        <taxon>Pezizomycotina</taxon>
        <taxon>Dothideomycetes</taxon>
        <taxon>Dothideomycetidae</taxon>
        <taxon>Mycosphaerellales</taxon>
        <taxon>Extremaceae</taxon>
        <taxon>Vermiconidia</taxon>
    </lineage>
</organism>
<evidence type="ECO:0000313" key="2">
    <source>
        <dbReference type="Proteomes" id="UP001281147"/>
    </source>
</evidence>
<protein>
    <submittedName>
        <fullName evidence="1">Uncharacterized protein</fullName>
    </submittedName>
</protein>
<evidence type="ECO:0000313" key="1">
    <source>
        <dbReference type="EMBL" id="KAK3691332.1"/>
    </source>
</evidence>
<sequence length="252" mass="28018">MARSKRSRNAAKSKLKNKRSNVGWTTAKDESTTPANTVNDCTTALAAVLATTELLEAVLLELDMKTLLLAQRVSQRFRDVIKASPTLQMKLFFRPATIKQAIKLCDISSQSGVLFLKQNAANWAKPELSELCILNPLLFTNLRAQQSNPRIDLEGLNAGRSKRGGGIVRSSWKRMYLAHGSTMEVTVIARLPNDPLPCVLDGDFVSAVPPIPVVLYSLHRYGLRRWGRHVIRKGSQVELRGRMVVWDPARCG</sequence>
<dbReference type="EMBL" id="JAUTXU010000267">
    <property type="protein sequence ID" value="KAK3691332.1"/>
    <property type="molecule type" value="Genomic_DNA"/>
</dbReference>
<keyword evidence="2" id="KW-1185">Reference proteome</keyword>
<proteinExistence type="predicted"/>
<accession>A0ACC3MGD1</accession>
<reference evidence="1" key="1">
    <citation type="submission" date="2023-07" db="EMBL/GenBank/DDBJ databases">
        <title>Black Yeasts Isolated from many extreme environments.</title>
        <authorList>
            <person name="Coleine C."/>
            <person name="Stajich J.E."/>
            <person name="Selbmann L."/>
        </authorList>
    </citation>
    <scope>NUCLEOTIDE SEQUENCE</scope>
    <source>
        <strain evidence="1">CCFEE 5714</strain>
    </source>
</reference>
<comment type="caution">
    <text evidence="1">The sequence shown here is derived from an EMBL/GenBank/DDBJ whole genome shotgun (WGS) entry which is preliminary data.</text>
</comment>
<dbReference type="Proteomes" id="UP001281147">
    <property type="component" value="Unassembled WGS sequence"/>
</dbReference>
<name>A0ACC3MGD1_9PEZI</name>